<feature type="compositionally biased region" description="Acidic residues" evidence="5">
    <location>
        <begin position="385"/>
        <end position="395"/>
    </location>
</feature>
<dbReference type="InterPro" id="IPR009060">
    <property type="entry name" value="UBA-like_sf"/>
</dbReference>
<dbReference type="Gene3D" id="3.40.50.300">
    <property type="entry name" value="P-loop containing nucleotide triphosphate hydrolases"/>
    <property type="match status" value="1"/>
</dbReference>
<feature type="domain" description="IRG-type G" evidence="7">
    <location>
        <begin position="449"/>
        <end position="629"/>
    </location>
</feature>
<dbReference type="InterPro" id="IPR007743">
    <property type="entry name" value="Immunity-related_GTPase-like"/>
</dbReference>
<dbReference type="InterPro" id="IPR025874">
    <property type="entry name" value="DZR"/>
</dbReference>
<evidence type="ECO:0000313" key="9">
    <source>
        <dbReference type="Proteomes" id="UP000507470"/>
    </source>
</evidence>
<keyword evidence="9" id="KW-1185">Reference proteome</keyword>
<dbReference type="PANTHER" id="PTHR32341:SF10">
    <property type="entry name" value="INTERFERON-INDUCIBLE GTPASE 5"/>
    <property type="match status" value="1"/>
</dbReference>
<keyword evidence="2" id="KW-0547">Nucleotide-binding</keyword>
<evidence type="ECO:0000256" key="5">
    <source>
        <dbReference type="SAM" id="MobiDB-lite"/>
    </source>
</evidence>
<feature type="domain" description="UBA" evidence="6">
    <location>
        <begin position="228"/>
        <end position="273"/>
    </location>
</feature>
<feature type="compositionally biased region" description="Basic and acidic residues" evidence="5">
    <location>
        <begin position="47"/>
        <end position="70"/>
    </location>
</feature>
<gene>
    <name evidence="8" type="ORF">MCOR_8889</name>
</gene>
<dbReference type="SUPFAM" id="SSF52540">
    <property type="entry name" value="P-loop containing nucleoside triphosphate hydrolases"/>
    <property type="match status" value="1"/>
</dbReference>
<evidence type="ECO:0000256" key="2">
    <source>
        <dbReference type="ARBA" id="ARBA00022741"/>
    </source>
</evidence>
<dbReference type="OrthoDB" id="422720at2759"/>
<dbReference type="GO" id="GO:0016787">
    <property type="term" value="F:hydrolase activity"/>
    <property type="evidence" value="ECO:0007669"/>
    <property type="project" value="UniProtKB-KW"/>
</dbReference>
<name>A0A6J8AKY7_MYTCO</name>
<dbReference type="PROSITE" id="PS50030">
    <property type="entry name" value="UBA"/>
    <property type="match status" value="1"/>
</dbReference>
<organism evidence="8 9">
    <name type="scientific">Mytilus coruscus</name>
    <name type="common">Sea mussel</name>
    <dbReference type="NCBI Taxonomy" id="42192"/>
    <lineage>
        <taxon>Eukaryota</taxon>
        <taxon>Metazoa</taxon>
        <taxon>Spiralia</taxon>
        <taxon>Lophotrochozoa</taxon>
        <taxon>Mollusca</taxon>
        <taxon>Bivalvia</taxon>
        <taxon>Autobranchia</taxon>
        <taxon>Pteriomorphia</taxon>
        <taxon>Mytilida</taxon>
        <taxon>Mytiloidea</taxon>
        <taxon>Mytilidae</taxon>
        <taxon>Mytilinae</taxon>
        <taxon>Mytilus</taxon>
    </lineage>
</organism>
<dbReference type="EMBL" id="CACVKT020001621">
    <property type="protein sequence ID" value="CAC5369849.1"/>
    <property type="molecule type" value="Genomic_DNA"/>
</dbReference>
<evidence type="ECO:0000256" key="1">
    <source>
        <dbReference type="ARBA" id="ARBA00005429"/>
    </source>
</evidence>
<dbReference type="PANTHER" id="PTHR32341">
    <property type="entry name" value="INTERFERON-INDUCIBLE GTPASE"/>
    <property type="match status" value="1"/>
</dbReference>
<keyword evidence="4" id="KW-0342">GTP-binding</keyword>
<dbReference type="Pfam" id="PF05049">
    <property type="entry name" value="IIGP"/>
    <property type="match status" value="1"/>
</dbReference>
<dbReference type="GO" id="GO:0016020">
    <property type="term" value="C:membrane"/>
    <property type="evidence" value="ECO:0007669"/>
    <property type="project" value="InterPro"/>
</dbReference>
<dbReference type="Gene3D" id="1.10.8.10">
    <property type="entry name" value="DNA helicase RuvA subunit, C-terminal domain"/>
    <property type="match status" value="1"/>
</dbReference>
<dbReference type="SMART" id="SM00165">
    <property type="entry name" value="UBA"/>
    <property type="match status" value="1"/>
</dbReference>
<dbReference type="SUPFAM" id="SSF46934">
    <property type="entry name" value="UBA-like"/>
    <property type="match status" value="1"/>
</dbReference>
<dbReference type="InterPro" id="IPR015940">
    <property type="entry name" value="UBA"/>
</dbReference>
<evidence type="ECO:0008006" key="10">
    <source>
        <dbReference type="Google" id="ProtNLM"/>
    </source>
</evidence>
<evidence type="ECO:0000256" key="4">
    <source>
        <dbReference type="ARBA" id="ARBA00023134"/>
    </source>
</evidence>
<dbReference type="InterPro" id="IPR027417">
    <property type="entry name" value="P-loop_NTPase"/>
</dbReference>
<dbReference type="AlphaFoldDB" id="A0A6J8AKY7"/>
<keyword evidence="3" id="KW-0378">Hydrolase</keyword>
<evidence type="ECO:0000259" key="6">
    <source>
        <dbReference type="PROSITE" id="PS50030"/>
    </source>
</evidence>
<dbReference type="InterPro" id="IPR051515">
    <property type="entry name" value="IRG"/>
</dbReference>
<feature type="region of interest" description="Disordered" evidence="5">
    <location>
        <begin position="46"/>
        <end position="70"/>
    </location>
</feature>
<reference evidence="8 9" key="1">
    <citation type="submission" date="2020-06" db="EMBL/GenBank/DDBJ databases">
        <authorList>
            <person name="Li R."/>
            <person name="Bekaert M."/>
        </authorList>
    </citation>
    <scope>NUCLEOTIDE SEQUENCE [LARGE SCALE GENOMIC DNA]</scope>
    <source>
        <strain evidence="9">wild</strain>
    </source>
</reference>
<protein>
    <recommendedName>
        <fullName evidence="10">IRG-type G domain-containing protein</fullName>
    </recommendedName>
</protein>
<dbReference type="Pfam" id="PF12773">
    <property type="entry name" value="DZR"/>
    <property type="match status" value="1"/>
</dbReference>
<dbReference type="Proteomes" id="UP000507470">
    <property type="component" value="Unassembled WGS sequence"/>
</dbReference>
<evidence type="ECO:0000259" key="7">
    <source>
        <dbReference type="PROSITE" id="PS51716"/>
    </source>
</evidence>
<proteinExistence type="inferred from homology"/>
<dbReference type="InterPro" id="IPR030385">
    <property type="entry name" value="G_IRG_dom"/>
</dbReference>
<sequence length="772" mass="87326">MNRQETICSGIKDGKRCPKLISNKAVFCLDCESLNTDNVPVDSLCESDNKSTGESDSSENHDDDNGNEKWDFNEQLNISHESNVSTNSSVKKRCKNCGHTIQKDQMFCDKCGNKLGAVCIGEINGKPCSKFISVKTKFCAHCGTANIENSSGKKRDRLKRNCKSCGHDIHKLQKFCNNCGYKIGALCIGKIQGNICNEFLNVEIKFCANCGKENPDYITAQCQEQCGEPDNSLPPNESVMTLTSMGFTREQAIDALKNTGDNVEVAIHRILGLPVYENRRTRRKINHSAGDHVEIAVDWLLNLPTDDETMTRTETVLSEANFKDLKSLIPSNESSMELTSVEFTGTIPIDALKLVDGDEEKAENKFRNLRVGDDTMLRKTPIMFEEEIKDSDEERPDQISSSDLSSEENNMEIESKGSIINDILNRLKTDGAIATRQYLTEQVTKWKRAKVKIAVAGQSTAGKSAFINAIRGVVFTDEGYAKEGFGDTTLNIEEYVHPNNKQIIYCDLPGYGTTTITRDTFLEKVIISEYDMFIIFFTRVPTTDDEWLVRMLQKNKIPVCFVRTKLDQDIENGKKMGKNANTVLADIKDTIARATESMPVLKDEQIFIISNHKPYVGDMSQLVNFMQERVTKIKCEAILLSIPAFTEEIIENKYQDLLKRMPFITVLHALLADPLMNKPPTIIDEIRMYFRVFELDTDYATDVPGLKHYFDDKYVFKLMDDLTEKMPSFGVQLIPIYSTIQTYKVCKKYLTNLLDELKIDAHTMYMHITKNV</sequence>
<accession>A0A6J8AKY7</accession>
<comment type="similarity">
    <text evidence="1">Belongs to the TRAFAC class dynamin-like GTPase superfamily. IRG family.</text>
</comment>
<evidence type="ECO:0000313" key="8">
    <source>
        <dbReference type="EMBL" id="CAC5369849.1"/>
    </source>
</evidence>
<feature type="region of interest" description="Disordered" evidence="5">
    <location>
        <begin position="385"/>
        <end position="411"/>
    </location>
</feature>
<dbReference type="Pfam" id="PF00627">
    <property type="entry name" value="UBA"/>
    <property type="match status" value="1"/>
</dbReference>
<dbReference type="PROSITE" id="PS51716">
    <property type="entry name" value="G_IRG"/>
    <property type="match status" value="1"/>
</dbReference>
<dbReference type="GO" id="GO:0005525">
    <property type="term" value="F:GTP binding"/>
    <property type="evidence" value="ECO:0007669"/>
    <property type="project" value="UniProtKB-KW"/>
</dbReference>
<evidence type="ECO:0000256" key="3">
    <source>
        <dbReference type="ARBA" id="ARBA00022801"/>
    </source>
</evidence>